<keyword evidence="4" id="KW-0143">Chaperone</keyword>
<dbReference type="NCBIfam" id="NF003555">
    <property type="entry name" value="PRK05218.1"/>
    <property type="match status" value="1"/>
</dbReference>
<feature type="binding site" evidence="5">
    <location>
        <position position="152"/>
    </location>
    <ligand>
        <name>ATP</name>
        <dbReference type="ChEBI" id="CHEBI:30616"/>
    </ligand>
</feature>
<dbReference type="InterPro" id="IPR019805">
    <property type="entry name" value="Heat_shock_protein_90_CS"/>
</dbReference>
<evidence type="ECO:0000313" key="9">
    <source>
        <dbReference type="Proteomes" id="UP001408789"/>
    </source>
</evidence>
<feature type="binding site" evidence="5">
    <location>
        <position position="147"/>
    </location>
    <ligand>
        <name>ATP</name>
        <dbReference type="ChEBI" id="CHEBI:30616"/>
    </ligand>
</feature>
<dbReference type="PRINTS" id="PR00775">
    <property type="entry name" value="HEATSHOCK90"/>
</dbReference>
<dbReference type="GO" id="GO:0140662">
    <property type="term" value="F:ATP-dependent protein folding chaperone"/>
    <property type="evidence" value="ECO:0007669"/>
    <property type="project" value="InterPro"/>
</dbReference>
<feature type="binding site" evidence="5">
    <location>
        <position position="103"/>
    </location>
    <ligand>
        <name>ATP</name>
        <dbReference type="ChEBI" id="CHEBI:30616"/>
    </ligand>
</feature>
<comment type="caution">
    <text evidence="8">The sequence shown here is derived from an EMBL/GenBank/DDBJ whole genome shotgun (WGS) entry which is preliminary data.</text>
</comment>
<sequence length="796" mass="91682">MWSDNLFVNLCCFIGQKLYANAESDSDEPVDPPKVEEKLGAVPHGLSTDSDVVKREAESMSRKSLRSNVEKFEFQAEVSRLMDIIINSLYSNKDIFLRELISNASDALDKIRFLSLTDKEVLGEGDDTKLEIQIKLDKENKILSIRDRGVGMTKDDLIKNLGTIAKSGTSAFVEKMQTGGDLNLIGQFGVGFYSVYLVSDYVEVISKHNDDKQYVWESKADGAFAISEDTYNEPLGRGTEIRLHLREEAGEYLEESKLKDLVKKYSEFINFPIYLWASKEVDVEVPAEEDDSSDDEEKSESTDGEEKEDEDFDKEEDDEKPKSKMIKEITYEWERLNDVKAIWLRSPKEVTEEEYTKFYHTLAKDFGDEKPMAWSHFKAEGDVEFKAVLFVPPKAPADFYESYYTAKRSNLKLYVRRVFISDEFDELLPKVLLILTRYHLMYLEKCFNSTSSLKTIKKKLLRKALDMIRKLAEEDPDESNDKDPKQVEESEENDEKRGQYTKFWNEFGKSIKLGIVEDAANRNRLAKLLRFESTKSEGKLTSLDQYISRMKSGQKDIFYLTGSSKEHLKKSPFLERLKKKNYEVIFFTEPVDEYVMKYLMDYEDKKFQNVSKEGLKLGKDSKDKEIKESFKELTKWWKETLGGENVDDVKISNRLADTPCVVVTSKYGWSANMERIMQSQTLSESGKQAYMRGKRVLEINARHPIIKELRERVVKDPKDASVKTSAQLMYQTALMESGFMVSDPKEFASRIYDSVKASLSIGPDAAVEDEDEVEEAEVEKHTEEEESHGADVKDEL</sequence>
<evidence type="ECO:0000256" key="1">
    <source>
        <dbReference type="ARBA" id="ARBA00008239"/>
    </source>
</evidence>
<dbReference type="PROSITE" id="PS00298">
    <property type="entry name" value="HSP90"/>
    <property type="match status" value="1"/>
</dbReference>
<dbReference type="Proteomes" id="UP001408789">
    <property type="component" value="Unassembled WGS sequence"/>
</dbReference>
<feature type="domain" description="Histidine kinase/HSP90-like ATPase" evidence="7">
    <location>
        <begin position="92"/>
        <end position="249"/>
    </location>
</feature>
<feature type="binding site" evidence="5">
    <location>
        <position position="166"/>
    </location>
    <ligand>
        <name>ATP</name>
        <dbReference type="ChEBI" id="CHEBI:30616"/>
    </ligand>
</feature>
<dbReference type="HAMAP" id="MF_00505">
    <property type="entry name" value="HSP90"/>
    <property type="match status" value="1"/>
</dbReference>
<feature type="binding site" evidence="5">
    <location>
        <position position="99"/>
    </location>
    <ligand>
        <name>ATP</name>
        <dbReference type="ChEBI" id="CHEBI:30616"/>
    </ligand>
</feature>
<dbReference type="GO" id="GO:0005524">
    <property type="term" value="F:ATP binding"/>
    <property type="evidence" value="ECO:0007669"/>
    <property type="project" value="UniProtKB-KW"/>
</dbReference>
<evidence type="ECO:0000313" key="8">
    <source>
        <dbReference type="EMBL" id="KAK9059901.1"/>
    </source>
</evidence>
<evidence type="ECO:0000256" key="2">
    <source>
        <dbReference type="ARBA" id="ARBA00022741"/>
    </source>
</evidence>
<dbReference type="InterPro" id="IPR020575">
    <property type="entry name" value="Hsp90_N"/>
</dbReference>
<keyword evidence="9" id="KW-1185">Reference proteome</keyword>
<feature type="region of interest" description="Disordered" evidence="6">
    <location>
        <begin position="285"/>
        <end position="323"/>
    </location>
</feature>
<evidence type="ECO:0000256" key="5">
    <source>
        <dbReference type="PIRSR" id="PIRSR002583-1"/>
    </source>
</evidence>
<dbReference type="FunFam" id="3.30.565.10:FF:000005">
    <property type="entry name" value="Heat shock protein 90"/>
    <property type="match status" value="1"/>
</dbReference>
<feature type="binding site" evidence="5">
    <location>
        <begin position="167"/>
        <end position="168"/>
    </location>
    <ligand>
        <name>ATP</name>
        <dbReference type="ChEBI" id="CHEBI:30616"/>
    </ligand>
</feature>
<dbReference type="InterPro" id="IPR020568">
    <property type="entry name" value="Ribosomal_Su5_D2-typ_SF"/>
</dbReference>
<dbReference type="Gene3D" id="3.30.230.80">
    <property type="match status" value="1"/>
</dbReference>
<dbReference type="SUPFAM" id="SSF110942">
    <property type="entry name" value="HSP90 C-terminal domain"/>
    <property type="match status" value="1"/>
</dbReference>
<dbReference type="SUPFAM" id="SSF54211">
    <property type="entry name" value="Ribosomal protein S5 domain 2-like"/>
    <property type="match status" value="1"/>
</dbReference>
<dbReference type="FunFam" id="3.40.50.11260:FF:000006">
    <property type="entry name" value="endoplasmin homolog"/>
    <property type="match status" value="1"/>
</dbReference>
<dbReference type="EMBL" id="JBCNJP010000020">
    <property type="protein sequence ID" value="KAK9059901.1"/>
    <property type="molecule type" value="Genomic_DNA"/>
</dbReference>
<dbReference type="CDD" id="cd16927">
    <property type="entry name" value="HATPase_Hsp90-like"/>
    <property type="match status" value="1"/>
</dbReference>
<reference evidence="8 9" key="1">
    <citation type="submission" date="2024-04" db="EMBL/GenBank/DDBJ databases">
        <title>The reference genome of an endangered Asteraceae, Deinandra increscens subsp. villosa, native to the Central Coast of California.</title>
        <authorList>
            <person name="Guilliams M."/>
            <person name="Hasenstab-Lehman K."/>
            <person name="Meyer R."/>
            <person name="Mcevoy S."/>
        </authorList>
    </citation>
    <scope>NUCLEOTIDE SEQUENCE [LARGE SCALE GENOMIC DNA]</scope>
    <source>
        <tissue evidence="8">Leaf</tissue>
    </source>
</reference>
<dbReference type="PIRSF" id="PIRSF002583">
    <property type="entry name" value="Hsp90"/>
    <property type="match status" value="1"/>
</dbReference>
<organism evidence="8 9">
    <name type="scientific">Deinandra increscens subsp. villosa</name>
    <dbReference type="NCBI Taxonomy" id="3103831"/>
    <lineage>
        <taxon>Eukaryota</taxon>
        <taxon>Viridiplantae</taxon>
        <taxon>Streptophyta</taxon>
        <taxon>Embryophyta</taxon>
        <taxon>Tracheophyta</taxon>
        <taxon>Spermatophyta</taxon>
        <taxon>Magnoliopsida</taxon>
        <taxon>eudicotyledons</taxon>
        <taxon>Gunneridae</taxon>
        <taxon>Pentapetalae</taxon>
        <taxon>asterids</taxon>
        <taxon>campanulids</taxon>
        <taxon>Asterales</taxon>
        <taxon>Asteraceae</taxon>
        <taxon>Asteroideae</taxon>
        <taxon>Heliantheae alliance</taxon>
        <taxon>Madieae</taxon>
        <taxon>Madiinae</taxon>
        <taxon>Deinandra</taxon>
    </lineage>
</organism>
<feature type="binding site" evidence="5">
    <location>
        <position position="160"/>
    </location>
    <ligand>
        <name>ATP</name>
        <dbReference type="ChEBI" id="CHEBI:30616"/>
    </ligand>
</feature>
<dbReference type="Gene3D" id="1.20.120.790">
    <property type="entry name" value="Heat shock protein 90, C-terminal domain"/>
    <property type="match status" value="1"/>
</dbReference>
<dbReference type="FunFam" id="1.20.120.790:FF:000005">
    <property type="entry name" value="Endoplasmin-like isoform B"/>
    <property type="match status" value="1"/>
</dbReference>
<dbReference type="Pfam" id="PF13589">
    <property type="entry name" value="HATPase_c_3"/>
    <property type="match status" value="1"/>
</dbReference>
<feature type="binding site" evidence="5">
    <location>
        <begin position="187"/>
        <end position="192"/>
    </location>
    <ligand>
        <name>ATP</name>
        <dbReference type="ChEBI" id="CHEBI:30616"/>
    </ligand>
</feature>
<dbReference type="GO" id="GO:0051082">
    <property type="term" value="F:unfolded protein binding"/>
    <property type="evidence" value="ECO:0007669"/>
    <property type="project" value="InterPro"/>
</dbReference>
<comment type="similarity">
    <text evidence="1">Belongs to the heat shock protein 90 family.</text>
</comment>
<dbReference type="Gene3D" id="3.30.565.10">
    <property type="entry name" value="Histidine kinase-like ATPase, C-terminal domain"/>
    <property type="match status" value="1"/>
</dbReference>
<dbReference type="InterPro" id="IPR037196">
    <property type="entry name" value="HSP90_C"/>
</dbReference>
<dbReference type="SMART" id="SM00387">
    <property type="entry name" value="HATPase_c"/>
    <property type="match status" value="1"/>
</dbReference>
<gene>
    <name evidence="8" type="ORF">SSX86_020605</name>
</gene>
<feature type="compositionally biased region" description="Acidic residues" evidence="6">
    <location>
        <begin position="766"/>
        <end position="777"/>
    </location>
</feature>
<proteinExistence type="inferred from homology"/>
<feature type="region of interest" description="Disordered" evidence="6">
    <location>
        <begin position="762"/>
        <end position="796"/>
    </location>
</feature>
<name>A0AAP0CPL2_9ASTR</name>
<dbReference type="SUPFAM" id="SSF55874">
    <property type="entry name" value="ATPase domain of HSP90 chaperone/DNA topoisomerase II/histidine kinase"/>
    <property type="match status" value="1"/>
</dbReference>
<feature type="compositionally biased region" description="Acidic residues" evidence="6">
    <location>
        <begin position="285"/>
        <end position="318"/>
    </location>
</feature>
<keyword evidence="2 5" id="KW-0547">Nucleotide-binding</keyword>
<dbReference type="InterPro" id="IPR003594">
    <property type="entry name" value="HATPase_dom"/>
</dbReference>
<dbReference type="Gene3D" id="3.40.50.11260">
    <property type="match status" value="1"/>
</dbReference>
<dbReference type="InterPro" id="IPR036890">
    <property type="entry name" value="HATPase_C_sf"/>
</dbReference>
<feature type="compositionally biased region" description="Basic and acidic residues" evidence="6">
    <location>
        <begin position="778"/>
        <end position="796"/>
    </location>
</feature>
<dbReference type="AlphaFoldDB" id="A0AAP0CPL2"/>
<keyword evidence="3 5" id="KW-0067">ATP-binding</keyword>
<feature type="region of interest" description="Disordered" evidence="6">
    <location>
        <begin position="23"/>
        <end position="45"/>
    </location>
</feature>
<dbReference type="InterPro" id="IPR001404">
    <property type="entry name" value="Hsp90_fam"/>
</dbReference>
<feature type="binding site" evidence="5">
    <location>
        <position position="239"/>
    </location>
    <ligand>
        <name>ATP</name>
        <dbReference type="ChEBI" id="CHEBI:30616"/>
    </ligand>
</feature>
<evidence type="ECO:0000256" key="4">
    <source>
        <dbReference type="ARBA" id="ARBA00023186"/>
    </source>
</evidence>
<dbReference type="PANTHER" id="PTHR11528">
    <property type="entry name" value="HEAT SHOCK PROTEIN 90 FAMILY MEMBER"/>
    <property type="match status" value="1"/>
</dbReference>
<evidence type="ECO:0000256" key="3">
    <source>
        <dbReference type="ARBA" id="ARBA00022840"/>
    </source>
</evidence>
<evidence type="ECO:0000256" key="6">
    <source>
        <dbReference type="SAM" id="MobiDB-lite"/>
    </source>
</evidence>
<evidence type="ECO:0000259" key="7">
    <source>
        <dbReference type="SMART" id="SM00387"/>
    </source>
</evidence>
<accession>A0AAP0CPL2</accession>
<dbReference type="GO" id="GO:0016887">
    <property type="term" value="F:ATP hydrolysis activity"/>
    <property type="evidence" value="ECO:0007669"/>
    <property type="project" value="InterPro"/>
</dbReference>
<protein>
    <recommendedName>
        <fullName evidence="7">Histidine kinase/HSP90-like ATPase domain-containing protein</fullName>
    </recommendedName>
</protein>
<feature type="region of interest" description="Disordered" evidence="6">
    <location>
        <begin position="472"/>
        <end position="497"/>
    </location>
</feature>
<dbReference type="Pfam" id="PF00183">
    <property type="entry name" value="HSP90"/>
    <property type="match status" value="1"/>
</dbReference>